<dbReference type="AlphaFoldDB" id="A0A1A8IG59"/>
<gene>
    <name evidence="1" type="primary">Nfu_g_1_021106</name>
</gene>
<sequence>GGGYSAEAYKMRGPFFTDCSSIMLSSVTMGFDLNGLHLQSSGASCKITECVKAQPEAVLKQVTDDGTIFNEPTKRWTELESSEPSATRQ</sequence>
<name>A0A1A8IG59_NOTKU</name>
<feature type="non-terminal residue" evidence="1">
    <location>
        <position position="1"/>
    </location>
</feature>
<accession>A0A1A8IG59</accession>
<reference evidence="1" key="2">
    <citation type="submission" date="2016-06" db="EMBL/GenBank/DDBJ databases">
        <title>The genome of a short-lived fish provides insights into sex chromosome evolution and the genetic control of aging.</title>
        <authorList>
            <person name="Reichwald K."/>
            <person name="Felder M."/>
            <person name="Petzold A."/>
            <person name="Koch P."/>
            <person name="Groth M."/>
            <person name="Platzer M."/>
        </authorList>
    </citation>
    <scope>NUCLEOTIDE SEQUENCE</scope>
    <source>
        <tissue evidence="1">Brain</tissue>
    </source>
</reference>
<evidence type="ECO:0000313" key="1">
    <source>
        <dbReference type="EMBL" id="SBQ96068.1"/>
    </source>
</evidence>
<proteinExistence type="predicted"/>
<dbReference type="EMBL" id="HAED01009856">
    <property type="protein sequence ID" value="SBQ96068.1"/>
    <property type="molecule type" value="Transcribed_RNA"/>
</dbReference>
<reference evidence="1" key="1">
    <citation type="submission" date="2016-05" db="EMBL/GenBank/DDBJ databases">
        <authorList>
            <person name="Lavstsen T."/>
            <person name="Jespersen J.S."/>
        </authorList>
    </citation>
    <scope>NUCLEOTIDE SEQUENCE</scope>
    <source>
        <tissue evidence="1">Brain</tissue>
    </source>
</reference>
<organism evidence="1">
    <name type="scientific">Nothobranchius kuhntae</name>
    <name type="common">Beira killifish</name>
    <dbReference type="NCBI Taxonomy" id="321403"/>
    <lineage>
        <taxon>Eukaryota</taxon>
        <taxon>Metazoa</taxon>
        <taxon>Chordata</taxon>
        <taxon>Craniata</taxon>
        <taxon>Vertebrata</taxon>
        <taxon>Euteleostomi</taxon>
        <taxon>Actinopterygii</taxon>
        <taxon>Neopterygii</taxon>
        <taxon>Teleostei</taxon>
        <taxon>Neoteleostei</taxon>
        <taxon>Acanthomorphata</taxon>
        <taxon>Ovalentaria</taxon>
        <taxon>Atherinomorphae</taxon>
        <taxon>Cyprinodontiformes</taxon>
        <taxon>Nothobranchiidae</taxon>
        <taxon>Nothobranchius</taxon>
    </lineage>
</organism>
<protein>
    <submittedName>
        <fullName evidence="1">Uncharacterized protein</fullName>
    </submittedName>
</protein>